<dbReference type="PROSITE" id="PS50102">
    <property type="entry name" value="RRM"/>
    <property type="match status" value="1"/>
</dbReference>
<dbReference type="PRINTS" id="PR01046">
    <property type="entry name" value="TRNASYNTHPRO"/>
</dbReference>
<sequence>MLSLRLTSFTHLFSPPSSAAIARRSPAILRRRHYLRSRPIAASFSAQSAAAETQDRVDNSKNRVPDRVITPRSQDFNAWYLDVIANAELADYGPVRGTMVIRPYGYAIWEAIQEYLNVKFKETGHSNMYFPQFIPYSFIEKEASHVEGFSPELALVTIGGGKELEEKLVVRPTSETIVNHMFTQWIHSYRDLPLLINQWANVTRWEMRTKPFVRTLEFLWQEGHTAHATPEEAENEAIQMIDIYTKFSYEQAAIPVVAGRKSKVETFAGACKTYTIEAMMGDKKALQAGTSHNLGQNFARAFGTQFTDENGLREYVWQTSWAISTRFVGGIIMTHGDDAGLMLPPKIAPIQVVIVPIWKKDDEKVAVLDAASSVKDVLQRSGIKVKLDDSDQRTPGWKFNFWEMKGVPLRIEIGPRDVSSGSVVISRRDIPGKQGKVFGISMEPSNLEAYVKDKLDEIQSSLLEKAIAFRDSNIIDVSTYDDLKAAISQGKWARGPWSASDEDELKVKEETGATIRCFPFDQPQGIKRCLMTGDPAEEVAIFAKYFRTITSIPIPRNVAIATPKMPELLSNNEMYDMEEEVVKHPIQRLTKETKQRTVGEFLVWFCYVKFANAVQNVTSSVSLFLEFCRSALCGLWRDLPLSHVIIIIITSCLTEQGSVLFYACQCDFLCDPNASIDDKCESRLYVGNLDLRITEAALLKMFSPFGKIVSEDFLWHTRGPKRGEPRGFAFIEYSTKEEAELAKEKMHGRLACGRPLVVRLASEKCMLETSDNPTKATGEGHKMHFSGGGSSMGQTSRNAKIAAIKNKLKSLEEESSRSKKQKQTDNIS</sequence>
<feature type="domain" description="RRM" evidence="12">
    <location>
        <begin position="682"/>
        <end position="763"/>
    </location>
</feature>
<dbReference type="EC" id="6.1.1.15" evidence="1"/>
<dbReference type="InterPro" id="IPR000504">
    <property type="entry name" value="RRM_dom"/>
</dbReference>
<dbReference type="Gene3D" id="3.30.930.10">
    <property type="entry name" value="Bira Bifunctional Protein, Domain 2"/>
    <property type="match status" value="1"/>
</dbReference>
<dbReference type="InterPro" id="IPR012677">
    <property type="entry name" value="Nucleotide-bd_a/b_plait_sf"/>
</dbReference>
<dbReference type="Pfam" id="PF00587">
    <property type="entry name" value="tRNA-synt_2b"/>
    <property type="match status" value="1"/>
</dbReference>
<dbReference type="GO" id="GO:0003723">
    <property type="term" value="F:RNA binding"/>
    <property type="evidence" value="ECO:0007669"/>
    <property type="project" value="UniProtKB-UniRule"/>
</dbReference>
<feature type="domain" description="Aminoacyl-transfer RNA synthetases class-II family profile" evidence="13">
    <location>
        <begin position="96"/>
        <end position="344"/>
    </location>
</feature>
<dbReference type="Gene3D" id="3.30.110.30">
    <property type="entry name" value="C-terminal domain of ProRS"/>
    <property type="match status" value="1"/>
</dbReference>
<gene>
    <name evidence="14" type="ORF">VNO77_33642</name>
</gene>
<keyword evidence="10" id="KW-0694">RNA-binding</keyword>
<dbReference type="GO" id="GO:0005524">
    <property type="term" value="F:ATP binding"/>
    <property type="evidence" value="ECO:0007669"/>
    <property type="project" value="UniProtKB-KW"/>
</dbReference>
<dbReference type="CDD" id="cd12355">
    <property type="entry name" value="RRM_RBM18"/>
    <property type="match status" value="1"/>
</dbReference>
<evidence type="ECO:0000256" key="4">
    <source>
        <dbReference type="ARBA" id="ARBA00022741"/>
    </source>
</evidence>
<dbReference type="InterPro" id="IPR039157">
    <property type="entry name" value="RBM18_RRM"/>
</dbReference>
<dbReference type="GO" id="GO:0004827">
    <property type="term" value="F:proline-tRNA ligase activity"/>
    <property type="evidence" value="ECO:0007669"/>
    <property type="project" value="UniProtKB-EC"/>
</dbReference>
<keyword evidence="4" id="KW-0547">Nucleotide-binding</keyword>
<dbReference type="GO" id="GO:0006433">
    <property type="term" value="P:prolyl-tRNA aminoacylation"/>
    <property type="evidence" value="ECO:0007669"/>
    <property type="project" value="InterPro"/>
</dbReference>
<dbReference type="FunFam" id="3.40.50.800:FF:000016">
    <property type="entry name" value="Proline--tRNA ligase, chloroplastic/mitochondrial"/>
    <property type="match status" value="1"/>
</dbReference>
<dbReference type="InterPro" id="IPR045864">
    <property type="entry name" value="aa-tRNA-synth_II/BPL/LPL"/>
</dbReference>
<evidence type="ECO:0000256" key="8">
    <source>
        <dbReference type="ARBA" id="ARBA00030780"/>
    </source>
</evidence>
<dbReference type="EMBL" id="JAYMYQ010000008">
    <property type="protein sequence ID" value="KAK7315110.1"/>
    <property type="molecule type" value="Genomic_DNA"/>
</dbReference>
<evidence type="ECO:0000313" key="14">
    <source>
        <dbReference type="EMBL" id="KAK7315110.1"/>
    </source>
</evidence>
<dbReference type="GO" id="GO:0009570">
    <property type="term" value="C:chloroplast stroma"/>
    <property type="evidence" value="ECO:0007669"/>
    <property type="project" value="TreeGrafter"/>
</dbReference>
<dbReference type="InterPro" id="IPR004154">
    <property type="entry name" value="Anticodon-bd"/>
</dbReference>
<dbReference type="FunFam" id="3.30.110.30:FF:000004">
    <property type="entry name" value="Proline--tRNA ligase, chloroplastic/mitochondrial"/>
    <property type="match status" value="1"/>
</dbReference>
<dbReference type="CDD" id="cd00778">
    <property type="entry name" value="ProRS_core_arch_euk"/>
    <property type="match status" value="1"/>
</dbReference>
<dbReference type="SUPFAM" id="SSF52954">
    <property type="entry name" value="Class II aaRS ABD-related"/>
    <property type="match status" value="1"/>
</dbReference>
<dbReference type="Pfam" id="PF03129">
    <property type="entry name" value="HGTP_anticodon"/>
    <property type="match status" value="1"/>
</dbReference>
<dbReference type="InterPro" id="IPR002316">
    <property type="entry name" value="Pro-tRNA-ligase_IIa"/>
</dbReference>
<dbReference type="InterPro" id="IPR035979">
    <property type="entry name" value="RBD_domain_sf"/>
</dbReference>
<dbReference type="HAMAP" id="MF_01571">
    <property type="entry name" value="Pro_tRNA_synth_type3"/>
    <property type="match status" value="1"/>
</dbReference>
<accession>A0AAN9PWK2</accession>
<dbReference type="InterPro" id="IPR002314">
    <property type="entry name" value="aa-tRNA-synt_IIb"/>
</dbReference>
<evidence type="ECO:0000256" key="11">
    <source>
        <dbReference type="SAM" id="MobiDB-lite"/>
    </source>
</evidence>
<evidence type="ECO:0000256" key="7">
    <source>
        <dbReference type="ARBA" id="ARBA00029731"/>
    </source>
</evidence>
<evidence type="ECO:0000259" key="12">
    <source>
        <dbReference type="PROSITE" id="PS50102"/>
    </source>
</evidence>
<dbReference type="SMART" id="SM00946">
    <property type="entry name" value="ProRS-C_1"/>
    <property type="match status" value="1"/>
</dbReference>
<evidence type="ECO:0000256" key="5">
    <source>
        <dbReference type="ARBA" id="ARBA00022840"/>
    </source>
</evidence>
<evidence type="ECO:0000259" key="13">
    <source>
        <dbReference type="PROSITE" id="PS50862"/>
    </source>
</evidence>
<proteinExistence type="inferred from homology"/>
<evidence type="ECO:0000256" key="9">
    <source>
        <dbReference type="ARBA" id="ARBA00047671"/>
    </source>
</evidence>
<dbReference type="GO" id="GO:0017101">
    <property type="term" value="C:aminoacyl-tRNA synthetase multienzyme complex"/>
    <property type="evidence" value="ECO:0007669"/>
    <property type="project" value="TreeGrafter"/>
</dbReference>
<dbReference type="FunFam" id="3.30.930.10:FF:000023">
    <property type="entry name" value="Proline--tRNA ligase"/>
    <property type="match status" value="1"/>
</dbReference>
<dbReference type="Pfam" id="PF00076">
    <property type="entry name" value="RRM_1"/>
    <property type="match status" value="1"/>
</dbReference>
<evidence type="ECO:0000256" key="10">
    <source>
        <dbReference type="PROSITE-ProRule" id="PRU00176"/>
    </source>
</evidence>
<evidence type="ECO:0000256" key="6">
    <source>
        <dbReference type="ARBA" id="ARBA00023146"/>
    </source>
</evidence>
<dbReference type="PANTHER" id="PTHR43382:SF3">
    <property type="entry name" value="PROLINE--TRNA LIGASE, CHLOROPLASTIC_MITOCHONDRIAL"/>
    <property type="match status" value="1"/>
</dbReference>
<dbReference type="SUPFAM" id="SSF64586">
    <property type="entry name" value="C-terminal domain of ProRS"/>
    <property type="match status" value="1"/>
</dbReference>
<dbReference type="Proteomes" id="UP001367508">
    <property type="component" value="Unassembled WGS sequence"/>
</dbReference>
<dbReference type="Gene3D" id="3.40.50.800">
    <property type="entry name" value="Anticodon-binding domain"/>
    <property type="match status" value="1"/>
</dbReference>
<comment type="catalytic activity">
    <reaction evidence="9">
        <text>tRNA(Pro) + L-proline + ATP = L-prolyl-tRNA(Pro) + AMP + diphosphate</text>
        <dbReference type="Rhea" id="RHEA:14305"/>
        <dbReference type="Rhea" id="RHEA-COMP:9700"/>
        <dbReference type="Rhea" id="RHEA-COMP:9702"/>
        <dbReference type="ChEBI" id="CHEBI:30616"/>
        <dbReference type="ChEBI" id="CHEBI:33019"/>
        <dbReference type="ChEBI" id="CHEBI:60039"/>
        <dbReference type="ChEBI" id="CHEBI:78442"/>
        <dbReference type="ChEBI" id="CHEBI:78532"/>
        <dbReference type="ChEBI" id="CHEBI:456215"/>
        <dbReference type="EC" id="6.1.1.15"/>
    </reaction>
</comment>
<dbReference type="GO" id="GO:0005739">
    <property type="term" value="C:mitochondrion"/>
    <property type="evidence" value="ECO:0007669"/>
    <property type="project" value="TreeGrafter"/>
</dbReference>
<dbReference type="InterPro" id="IPR016061">
    <property type="entry name" value="Pro-tRNA_ligase_II_C"/>
</dbReference>
<dbReference type="NCBIfam" id="TIGR00408">
    <property type="entry name" value="proS_fam_I"/>
    <property type="match status" value="1"/>
</dbReference>
<dbReference type="AlphaFoldDB" id="A0AAN9PWK2"/>
<evidence type="ECO:0000256" key="3">
    <source>
        <dbReference type="ARBA" id="ARBA00022598"/>
    </source>
</evidence>
<keyword evidence="3" id="KW-0436">Ligase</keyword>
<dbReference type="PROSITE" id="PS50862">
    <property type="entry name" value="AA_TRNA_LIGASE_II"/>
    <property type="match status" value="1"/>
</dbReference>
<dbReference type="CDD" id="cd00862">
    <property type="entry name" value="ProRS_anticodon_zinc"/>
    <property type="match status" value="1"/>
</dbReference>
<dbReference type="InterPro" id="IPR004499">
    <property type="entry name" value="Pro-tRNA-ligase_IIa_arc-type"/>
</dbReference>
<dbReference type="SUPFAM" id="SSF55681">
    <property type="entry name" value="Class II aaRS and biotin synthetases"/>
    <property type="match status" value="1"/>
</dbReference>
<reference evidence="14 15" key="1">
    <citation type="submission" date="2024-01" db="EMBL/GenBank/DDBJ databases">
        <title>The genomes of 5 underutilized Papilionoideae crops provide insights into root nodulation and disease resistanc.</title>
        <authorList>
            <person name="Jiang F."/>
        </authorList>
    </citation>
    <scope>NUCLEOTIDE SEQUENCE [LARGE SCALE GENOMIC DNA]</scope>
    <source>
        <strain evidence="14">LVBAO_FW01</strain>
        <tissue evidence="14">Leaves</tissue>
    </source>
</reference>
<dbReference type="InterPro" id="IPR017449">
    <property type="entry name" value="Pro-tRNA_synth_II"/>
</dbReference>
<comment type="caution">
    <text evidence="14">The sequence shown here is derived from an EMBL/GenBank/DDBJ whole genome shotgun (WGS) entry which is preliminary data.</text>
</comment>
<dbReference type="InterPro" id="IPR006195">
    <property type="entry name" value="aa-tRNA-synth_II"/>
</dbReference>
<protein>
    <recommendedName>
        <fullName evidence="2">Probable RNA-binding protein 18</fullName>
        <ecNumber evidence="1">6.1.1.15</ecNumber>
    </recommendedName>
    <alternativeName>
        <fullName evidence="7">Prolyl-tRNA synthetase</fullName>
    </alternativeName>
    <alternativeName>
        <fullName evidence="8">RNA-binding motif protein 18</fullName>
    </alternativeName>
</protein>
<organism evidence="14 15">
    <name type="scientific">Canavalia gladiata</name>
    <name type="common">Sword bean</name>
    <name type="synonym">Dolichos gladiatus</name>
    <dbReference type="NCBI Taxonomy" id="3824"/>
    <lineage>
        <taxon>Eukaryota</taxon>
        <taxon>Viridiplantae</taxon>
        <taxon>Streptophyta</taxon>
        <taxon>Embryophyta</taxon>
        <taxon>Tracheophyta</taxon>
        <taxon>Spermatophyta</taxon>
        <taxon>Magnoliopsida</taxon>
        <taxon>eudicotyledons</taxon>
        <taxon>Gunneridae</taxon>
        <taxon>Pentapetalae</taxon>
        <taxon>rosids</taxon>
        <taxon>fabids</taxon>
        <taxon>Fabales</taxon>
        <taxon>Fabaceae</taxon>
        <taxon>Papilionoideae</taxon>
        <taxon>50 kb inversion clade</taxon>
        <taxon>NPAAA clade</taxon>
        <taxon>indigoferoid/millettioid clade</taxon>
        <taxon>Phaseoleae</taxon>
        <taxon>Canavalia</taxon>
    </lineage>
</organism>
<evidence type="ECO:0000313" key="15">
    <source>
        <dbReference type="Proteomes" id="UP001367508"/>
    </source>
</evidence>
<dbReference type="InterPro" id="IPR033721">
    <property type="entry name" value="ProRS_core_arch_euk"/>
</dbReference>
<dbReference type="SMART" id="SM00360">
    <property type="entry name" value="RRM"/>
    <property type="match status" value="1"/>
</dbReference>
<name>A0AAN9PWK2_CANGL</name>
<evidence type="ECO:0000256" key="1">
    <source>
        <dbReference type="ARBA" id="ARBA00012831"/>
    </source>
</evidence>
<keyword evidence="6" id="KW-0030">Aminoacyl-tRNA synthetase</keyword>
<dbReference type="InterPro" id="IPR036621">
    <property type="entry name" value="Anticodon-bd_dom_sf"/>
</dbReference>
<evidence type="ECO:0000256" key="2">
    <source>
        <dbReference type="ARBA" id="ARBA00021141"/>
    </source>
</evidence>
<dbReference type="SUPFAM" id="SSF54928">
    <property type="entry name" value="RNA-binding domain, RBD"/>
    <property type="match status" value="1"/>
</dbReference>
<keyword evidence="5" id="KW-0067">ATP-binding</keyword>
<keyword evidence="15" id="KW-1185">Reference proteome</keyword>
<dbReference type="Pfam" id="PF09180">
    <property type="entry name" value="ProRS-C_1"/>
    <property type="match status" value="1"/>
</dbReference>
<dbReference type="Gene3D" id="3.30.70.330">
    <property type="match status" value="1"/>
</dbReference>
<dbReference type="PANTHER" id="PTHR43382">
    <property type="entry name" value="PROLYL-TRNA SYNTHETASE"/>
    <property type="match status" value="1"/>
</dbReference>
<feature type="region of interest" description="Disordered" evidence="11">
    <location>
        <begin position="785"/>
        <end position="828"/>
    </location>
</feature>